<keyword evidence="1" id="KW-0800">Toxin</keyword>
<evidence type="ECO:0000313" key="5">
    <source>
        <dbReference type="Proteomes" id="UP001249851"/>
    </source>
</evidence>
<reference evidence="4" key="2">
    <citation type="journal article" date="2023" name="Science">
        <title>Genomic signatures of disease resistance in endangered staghorn corals.</title>
        <authorList>
            <person name="Vollmer S.V."/>
            <person name="Selwyn J.D."/>
            <person name="Despard B.A."/>
            <person name="Roesel C.L."/>
        </authorList>
    </citation>
    <scope>NUCLEOTIDE SEQUENCE</scope>
    <source>
        <strain evidence="4">K2</strain>
    </source>
</reference>
<dbReference type="EMBL" id="JARQWQ010000045">
    <property type="protein sequence ID" value="KAK2558293.1"/>
    <property type="molecule type" value="Genomic_DNA"/>
</dbReference>
<dbReference type="GO" id="GO:0036374">
    <property type="term" value="F:glutathione hydrolase activity"/>
    <property type="evidence" value="ECO:0007669"/>
    <property type="project" value="InterPro"/>
</dbReference>
<feature type="binding site" evidence="3">
    <location>
        <begin position="166"/>
        <end position="168"/>
    </location>
    <ligand>
        <name>L-glutamate</name>
        <dbReference type="ChEBI" id="CHEBI:29985"/>
    </ligand>
</feature>
<dbReference type="PRINTS" id="PR01210">
    <property type="entry name" value="GGTRANSPTASE"/>
</dbReference>
<dbReference type="GO" id="GO:0006751">
    <property type="term" value="P:glutathione catabolic process"/>
    <property type="evidence" value="ECO:0007669"/>
    <property type="project" value="InterPro"/>
</dbReference>
<name>A0AAD9QBK2_ACRCE</name>
<gene>
    <name evidence="4" type="ORF">P5673_019415</name>
</gene>
<dbReference type="PANTHER" id="PTHR11686">
    <property type="entry name" value="GAMMA GLUTAMYL TRANSPEPTIDASE"/>
    <property type="match status" value="1"/>
</dbReference>
<dbReference type="Gene3D" id="3.60.20.40">
    <property type="match status" value="1"/>
</dbReference>
<dbReference type="InterPro" id="IPR043137">
    <property type="entry name" value="GGT_ssub_C"/>
</dbReference>
<dbReference type="Proteomes" id="UP001249851">
    <property type="component" value="Unassembled WGS sequence"/>
</dbReference>
<keyword evidence="1" id="KW-1199">Hemostasis impairing toxin</keyword>
<feature type="binding site" evidence="3">
    <location>
        <position position="190"/>
    </location>
    <ligand>
        <name>L-glutamate</name>
        <dbReference type="ChEBI" id="CHEBI:29985"/>
    </ligand>
</feature>
<feature type="active site" description="Nucleophile" evidence="2">
    <location>
        <position position="148"/>
    </location>
</feature>
<dbReference type="GO" id="GO:0005886">
    <property type="term" value="C:plasma membrane"/>
    <property type="evidence" value="ECO:0007669"/>
    <property type="project" value="TreeGrafter"/>
</dbReference>
<comment type="caution">
    <text evidence="4">The sequence shown here is derived from an EMBL/GenBank/DDBJ whole genome shotgun (WGS) entry which is preliminary data.</text>
</comment>
<feature type="binding site" evidence="3">
    <location>
        <begin position="218"/>
        <end position="219"/>
    </location>
    <ligand>
        <name>L-glutamate</name>
        <dbReference type="ChEBI" id="CHEBI:29985"/>
    </ligand>
</feature>
<reference evidence="4" key="1">
    <citation type="journal article" date="2023" name="G3 (Bethesda)">
        <title>Whole genome assembly and annotation of the endangered Caribbean coral Acropora cervicornis.</title>
        <authorList>
            <person name="Selwyn J.D."/>
            <person name="Vollmer S.V."/>
        </authorList>
    </citation>
    <scope>NUCLEOTIDE SEQUENCE</scope>
    <source>
        <strain evidence="4">K2</strain>
    </source>
</reference>
<proteinExistence type="predicted"/>
<dbReference type="SUPFAM" id="SSF56235">
    <property type="entry name" value="N-terminal nucleophile aminohydrolases (Ntn hydrolases)"/>
    <property type="match status" value="1"/>
</dbReference>
<keyword evidence="1" id="KW-1202">Platelet aggregation activating toxin</keyword>
<sequence length="323" mass="35976">MPKFAKTLEIIRDDPESFYKGGLANDIVKDIKVGGGIITLEDLKNYTTVVRTPLSEKMGDYTWYTNPPPGSGAVLSLILNILKEAFKFGYAYRALLGDEDFWDVREVVKNMTSSAFGDSLRHKIFDNRTFANYSYYGDFYSKADDQGTTHLSIISPDGDAVAATSTINLLFGSKYRSLQTGIIYNNEMDDFSTPGKKNSFGIEPSRSNYIAPRKRPMSSMSPSIFVDSKGVPRLAVVMNYLWFDRNLTQAVVEPRLHHQLVPNEIRIYKNRQIPLDLQNGLKGLGHKLAEISSFTAVQAVATSADGKLYGKADPRKSSYAAGF</sequence>
<evidence type="ECO:0000256" key="3">
    <source>
        <dbReference type="PIRSR" id="PIRSR600101-2"/>
    </source>
</evidence>
<evidence type="ECO:0000256" key="2">
    <source>
        <dbReference type="PIRSR" id="PIRSR600101-1"/>
    </source>
</evidence>
<dbReference type="FunFam" id="3.60.20.40:FF:000001">
    <property type="entry name" value="Gamma-glutamyltranspeptidase 1"/>
    <property type="match status" value="1"/>
</dbReference>
<protein>
    <submittedName>
        <fullName evidence="4">Glutathione hydrolase 1 proenzyme</fullName>
    </submittedName>
</protein>
<keyword evidence="4" id="KW-0378">Hydrolase</keyword>
<evidence type="ECO:0000256" key="1">
    <source>
        <dbReference type="ARBA" id="ARBA00084097"/>
    </source>
</evidence>
<dbReference type="PANTHER" id="PTHR11686:SF9">
    <property type="entry name" value="RE13973P"/>
    <property type="match status" value="1"/>
</dbReference>
<accession>A0AAD9QBK2</accession>
<dbReference type="InterPro" id="IPR029055">
    <property type="entry name" value="Ntn_hydrolases_N"/>
</dbReference>
<dbReference type="AlphaFoldDB" id="A0AAD9QBK2"/>
<keyword evidence="5" id="KW-1185">Reference proteome</keyword>
<dbReference type="InterPro" id="IPR043138">
    <property type="entry name" value="GGT_lsub"/>
</dbReference>
<dbReference type="Gene3D" id="1.10.246.130">
    <property type="match status" value="2"/>
</dbReference>
<organism evidence="4 5">
    <name type="scientific">Acropora cervicornis</name>
    <name type="common">Staghorn coral</name>
    <dbReference type="NCBI Taxonomy" id="6130"/>
    <lineage>
        <taxon>Eukaryota</taxon>
        <taxon>Metazoa</taxon>
        <taxon>Cnidaria</taxon>
        <taxon>Anthozoa</taxon>
        <taxon>Hexacorallia</taxon>
        <taxon>Scleractinia</taxon>
        <taxon>Astrocoeniina</taxon>
        <taxon>Acroporidae</taxon>
        <taxon>Acropora</taxon>
    </lineage>
</organism>
<dbReference type="InterPro" id="IPR000101">
    <property type="entry name" value="GGT_peptidase"/>
</dbReference>
<evidence type="ECO:0000313" key="4">
    <source>
        <dbReference type="EMBL" id="KAK2558293.1"/>
    </source>
</evidence>
<dbReference type="Pfam" id="PF01019">
    <property type="entry name" value="G_glu_transpept"/>
    <property type="match status" value="1"/>
</dbReference>